<dbReference type="PANTHER" id="PTHR43630">
    <property type="entry name" value="POLY-BETA-1,6-N-ACETYL-D-GLUCOSAMINE SYNTHASE"/>
    <property type="match status" value="1"/>
</dbReference>
<feature type="transmembrane region" description="Helical" evidence="4">
    <location>
        <begin position="345"/>
        <end position="365"/>
    </location>
</feature>
<dbReference type="Gene3D" id="3.90.550.10">
    <property type="entry name" value="Spore Coat Polysaccharide Biosynthesis Protein SpsA, Chain A"/>
    <property type="match status" value="1"/>
</dbReference>
<dbReference type="SUPFAM" id="SSF53448">
    <property type="entry name" value="Nucleotide-diphospho-sugar transferases"/>
    <property type="match status" value="1"/>
</dbReference>
<dbReference type="RefSeq" id="WP_042275977.1">
    <property type="nucleotide sequence ID" value="NZ_BBML01000001.1"/>
</dbReference>
<sequence length="380" mass="43999">MIVLILVVVLGYFFIITSLSLEAHSYRPERYFNHKKLKLNPPTGFSVLICYRNEAGNLLKLLNALVDLNKDRLDVEFIFINDESTDHSESIINKFSSRLNMINLNRVKQSASGKKDCIEQGIAKSKFSHIVTIDADCTPHKNWLQSYKQFYDSYPEAHFVSGPVEIRSKNTLNEQLQRLEMKALQLTGIGAYGWKKPFLANGANMSFTKEVFYQVNGYAGNNHISSGDDIFLLEKCCEVDSARCYFIKDKDALVFTEPVQTLHNTINQRARWAQKGTHTSSILNKLVAVQVLFMSVLFILAPFLLWMQLISIELFLTIYFLKLIADYISNFIYDHHFKGHKEWKWLLPVYFTYPFLVLLITYKSLFKITWRGRSLNTQPQ</sequence>
<comment type="caution">
    <text evidence="6">The sequence shown here is derived from an EMBL/GenBank/DDBJ whole genome shotgun (WGS) entry which is preliminary data.</text>
</comment>
<feature type="transmembrane region" description="Helical" evidence="4">
    <location>
        <begin position="287"/>
        <end position="307"/>
    </location>
</feature>
<evidence type="ECO:0000259" key="5">
    <source>
        <dbReference type="Pfam" id="PF00535"/>
    </source>
</evidence>
<evidence type="ECO:0000313" key="7">
    <source>
        <dbReference type="Proteomes" id="UP000029221"/>
    </source>
</evidence>
<organism evidence="6 7">
    <name type="scientific">Nonlabens tegetincola</name>
    <dbReference type="NCBI Taxonomy" id="323273"/>
    <lineage>
        <taxon>Bacteria</taxon>
        <taxon>Pseudomonadati</taxon>
        <taxon>Bacteroidota</taxon>
        <taxon>Flavobacteriia</taxon>
        <taxon>Flavobacteriales</taxon>
        <taxon>Flavobacteriaceae</taxon>
        <taxon>Nonlabens</taxon>
    </lineage>
</organism>
<keyword evidence="2 6" id="KW-0328">Glycosyltransferase</keyword>
<dbReference type="InterPro" id="IPR001173">
    <property type="entry name" value="Glyco_trans_2-like"/>
</dbReference>
<dbReference type="AlphaFoldDB" id="A0A090QIV7"/>
<evidence type="ECO:0000256" key="4">
    <source>
        <dbReference type="SAM" id="Phobius"/>
    </source>
</evidence>
<keyword evidence="4" id="KW-1133">Transmembrane helix</keyword>
<dbReference type="EMBL" id="BBML01000001">
    <property type="protein sequence ID" value="GAK95461.1"/>
    <property type="molecule type" value="Genomic_DNA"/>
</dbReference>
<keyword evidence="4" id="KW-0812">Transmembrane</keyword>
<dbReference type="Proteomes" id="UP000029221">
    <property type="component" value="Unassembled WGS sequence"/>
</dbReference>
<dbReference type="eggNOG" id="COG1215">
    <property type="taxonomic scope" value="Bacteria"/>
</dbReference>
<proteinExistence type="inferred from homology"/>
<dbReference type="Pfam" id="PF00535">
    <property type="entry name" value="Glycos_transf_2"/>
    <property type="match status" value="1"/>
</dbReference>
<keyword evidence="4" id="KW-0472">Membrane</keyword>
<gene>
    <name evidence="6" type="ORF">JCM19294_2243</name>
</gene>
<reference evidence="6" key="1">
    <citation type="journal article" date="2014" name="Genome Announc.">
        <title>Draft Genome Sequences of Marine Flavobacterium Nonlabens Strains NR17, NR24, NR27, NR32, NR33, and Ara13.</title>
        <authorList>
            <person name="Nakanishi M."/>
            <person name="Meirelles P."/>
            <person name="Suzuki R."/>
            <person name="Takatani N."/>
            <person name="Mino S."/>
            <person name="Suda W."/>
            <person name="Oshima K."/>
            <person name="Hattori M."/>
            <person name="Ohkuma M."/>
            <person name="Hosokawa M."/>
            <person name="Miyashita K."/>
            <person name="Thompson F.L."/>
            <person name="Niwa A."/>
            <person name="Sawabe T."/>
            <person name="Sawabe T."/>
        </authorList>
    </citation>
    <scope>NUCLEOTIDE SEQUENCE [LARGE SCALE GENOMIC DNA]</scope>
    <source>
        <strain evidence="6">JCM 19294</strain>
    </source>
</reference>
<dbReference type="GO" id="GO:0016757">
    <property type="term" value="F:glycosyltransferase activity"/>
    <property type="evidence" value="ECO:0007669"/>
    <property type="project" value="UniProtKB-KW"/>
</dbReference>
<accession>A0A090QIV7</accession>
<evidence type="ECO:0000313" key="6">
    <source>
        <dbReference type="EMBL" id="GAK95461.1"/>
    </source>
</evidence>
<dbReference type="STRING" id="319236.BST91_00360"/>
<feature type="domain" description="Glycosyltransferase 2-like" evidence="5">
    <location>
        <begin position="46"/>
        <end position="200"/>
    </location>
</feature>
<evidence type="ECO:0000256" key="2">
    <source>
        <dbReference type="ARBA" id="ARBA00022676"/>
    </source>
</evidence>
<dbReference type="InterPro" id="IPR029044">
    <property type="entry name" value="Nucleotide-diphossugar_trans"/>
</dbReference>
<protein>
    <submittedName>
        <fullName evidence="6">N-acetylglucosaminyltransferase</fullName>
    </submittedName>
</protein>
<evidence type="ECO:0000256" key="3">
    <source>
        <dbReference type="ARBA" id="ARBA00022679"/>
    </source>
</evidence>
<name>A0A090QIV7_9FLAO</name>
<comment type="similarity">
    <text evidence="1">Belongs to the glycosyltransferase 2 family.</text>
</comment>
<dbReference type="PANTHER" id="PTHR43630:SF1">
    <property type="entry name" value="POLY-BETA-1,6-N-ACETYL-D-GLUCOSAMINE SYNTHASE"/>
    <property type="match status" value="1"/>
</dbReference>
<keyword evidence="7" id="KW-1185">Reference proteome</keyword>
<keyword evidence="3 6" id="KW-0808">Transferase</keyword>
<evidence type="ECO:0000256" key="1">
    <source>
        <dbReference type="ARBA" id="ARBA00006739"/>
    </source>
</evidence>